<dbReference type="EMBL" id="SCLC01000827">
    <property type="protein sequence ID" value="MBF4437303.1"/>
    <property type="molecule type" value="Genomic_DNA"/>
</dbReference>
<reference evidence="1" key="1">
    <citation type="journal article" date="2021" name="PeerJ">
        <title>Analysis of 44 Vibrio anguillarum genomes reveals high genetic diversity.</title>
        <authorList>
            <person name="Hansen M.J."/>
            <person name="Dalsgaard I."/>
        </authorList>
    </citation>
    <scope>NUCLEOTIDE SEQUENCE</scope>
    <source>
        <strain evidence="1">850617-1/1</strain>
    </source>
</reference>
<sequence length="107" mass="12465">MPSKPITLIQPLYQILVEEQLDDFSVLELRDRFMALSAPQPDKATARRFVYRHILRLVNKKLLNKMAIEGCQKTRYQKSALFAKTSWNITQDEHTISPSESDATWEN</sequence>
<organism evidence="1 2">
    <name type="scientific">Vibrio anguillarum</name>
    <name type="common">Listonella anguillarum</name>
    <dbReference type="NCBI Taxonomy" id="55601"/>
    <lineage>
        <taxon>Bacteria</taxon>
        <taxon>Pseudomonadati</taxon>
        <taxon>Pseudomonadota</taxon>
        <taxon>Gammaproteobacteria</taxon>
        <taxon>Vibrionales</taxon>
        <taxon>Vibrionaceae</taxon>
        <taxon>Vibrio</taxon>
    </lineage>
</organism>
<evidence type="ECO:0000313" key="1">
    <source>
        <dbReference type="EMBL" id="MBF4437303.1"/>
    </source>
</evidence>
<evidence type="ECO:0000313" key="2">
    <source>
        <dbReference type="Proteomes" id="UP000786185"/>
    </source>
</evidence>
<accession>A0AAW4BKW1</accession>
<gene>
    <name evidence="1" type="ORF">ERJ77_23035</name>
</gene>
<name>A0AAW4BKW1_VIBAN</name>
<protein>
    <submittedName>
        <fullName evidence="1">Uncharacterized protein</fullName>
    </submittedName>
</protein>
<dbReference type="Proteomes" id="UP000786185">
    <property type="component" value="Unassembled WGS sequence"/>
</dbReference>
<feature type="non-terminal residue" evidence="1">
    <location>
        <position position="107"/>
    </location>
</feature>
<dbReference type="AlphaFoldDB" id="A0AAW4BKW1"/>
<comment type="caution">
    <text evidence="1">The sequence shown here is derived from an EMBL/GenBank/DDBJ whole genome shotgun (WGS) entry which is preliminary data.</text>
</comment>
<proteinExistence type="predicted"/>